<accession>A0A1J4NRM8</accession>
<dbReference type="Pfam" id="PF02016">
    <property type="entry name" value="Peptidase_S66"/>
    <property type="match status" value="1"/>
</dbReference>
<keyword evidence="4" id="KW-0378">Hydrolase</keyword>
<dbReference type="GO" id="GO:0008236">
    <property type="term" value="F:serine-type peptidase activity"/>
    <property type="evidence" value="ECO:0007669"/>
    <property type="project" value="UniProtKB-KW"/>
</dbReference>
<dbReference type="InterPro" id="IPR040449">
    <property type="entry name" value="Peptidase_S66_N"/>
</dbReference>
<sequence>MPTLTLPPAGLVRPAAPRPGDRVAVIAASGPPNQENLEVGLESLRGLGLKPEVFASARAGGEYLAGDDALRARDLTTALTDPAFTAVFCASGGYGAQRTLELVDWDAVGTPTPRTVIGFSDVTALLEAVAVKLGWTGLFGPMPAIRGFHPGRADFDALAALLTDPASVKELRFPDSRPLVGGSAEGVTLGGTVTLLACSLGTGTSLPARGGIVLLEDVDEETFRLDRFLTQLRRAGYFDGAAGIVCGTFTDCGTRERVEELLHDRLGDLGIPVLAGADIGHGVPQQTFPVGTRARLDADAGVLTFLDPVLA</sequence>
<reference evidence="9" key="1">
    <citation type="submission" date="2016-10" db="EMBL/GenBank/DDBJ databases">
        <title>Genome sequence of Streptomyces mangrovisoli MUSC 149.</title>
        <authorList>
            <person name="Lee L.-H."/>
            <person name="Ser H.-L."/>
        </authorList>
    </citation>
    <scope>NUCLEOTIDE SEQUENCE [LARGE SCALE GENOMIC DNA]</scope>
    <source>
        <strain evidence="9">MUSC 149</strain>
    </source>
</reference>
<protein>
    <submittedName>
        <fullName evidence="9">LD-carboxypeptidase</fullName>
    </submittedName>
</protein>
<dbReference type="InterPro" id="IPR040921">
    <property type="entry name" value="Peptidase_S66C"/>
</dbReference>
<dbReference type="GO" id="GO:0006508">
    <property type="term" value="P:proteolysis"/>
    <property type="evidence" value="ECO:0007669"/>
    <property type="project" value="UniProtKB-KW"/>
</dbReference>
<keyword evidence="2" id="KW-0121">Carboxypeptidase</keyword>
<dbReference type="InterPro" id="IPR027461">
    <property type="entry name" value="Carboxypeptidase_A_C_sf"/>
</dbReference>
<dbReference type="PANTHER" id="PTHR30237:SF2">
    <property type="entry name" value="MUREIN TETRAPEPTIDE CARBOXYPEPTIDASE"/>
    <property type="match status" value="1"/>
</dbReference>
<dbReference type="RefSeq" id="WP_046583868.1">
    <property type="nucleotide sequence ID" value="NZ_LAVA02000090.1"/>
</dbReference>
<dbReference type="InterPro" id="IPR029062">
    <property type="entry name" value="Class_I_gatase-like"/>
</dbReference>
<dbReference type="InterPro" id="IPR027478">
    <property type="entry name" value="LdcA_N"/>
</dbReference>
<comment type="caution">
    <text evidence="9">The sequence shown here is derived from an EMBL/GenBank/DDBJ whole genome shotgun (WGS) entry which is preliminary data.</text>
</comment>
<proteinExistence type="inferred from homology"/>
<dbReference type="CDD" id="cd07025">
    <property type="entry name" value="Peptidase_S66"/>
    <property type="match status" value="1"/>
</dbReference>
<feature type="active site" description="Nucleophile" evidence="6">
    <location>
        <position position="120"/>
    </location>
</feature>
<dbReference type="InterPro" id="IPR003507">
    <property type="entry name" value="S66_fam"/>
</dbReference>
<evidence type="ECO:0000256" key="2">
    <source>
        <dbReference type="ARBA" id="ARBA00022645"/>
    </source>
</evidence>
<dbReference type="SUPFAM" id="SSF141986">
    <property type="entry name" value="LD-carboxypeptidase A C-terminal domain-like"/>
    <property type="match status" value="1"/>
</dbReference>
<gene>
    <name evidence="9" type="ORF">WN71_031375</name>
</gene>
<dbReference type="AlphaFoldDB" id="A0A1J4NRM8"/>
<dbReference type="EMBL" id="LAVA02000090">
    <property type="protein sequence ID" value="OIJ63909.1"/>
    <property type="molecule type" value="Genomic_DNA"/>
</dbReference>
<dbReference type="PANTHER" id="PTHR30237">
    <property type="entry name" value="MURAMOYLTETRAPEPTIDE CARBOXYPEPTIDASE"/>
    <property type="match status" value="1"/>
</dbReference>
<dbReference type="PIRSF" id="PIRSF028757">
    <property type="entry name" value="LD-carboxypeptidase"/>
    <property type="match status" value="1"/>
</dbReference>
<keyword evidence="3" id="KW-0645">Protease</keyword>
<evidence type="ECO:0000259" key="8">
    <source>
        <dbReference type="Pfam" id="PF17676"/>
    </source>
</evidence>
<dbReference type="Gene3D" id="3.50.30.60">
    <property type="entry name" value="LD-carboxypeptidase A C-terminal domain-like"/>
    <property type="match status" value="1"/>
</dbReference>
<feature type="active site" description="Charge relay system" evidence="6">
    <location>
        <position position="216"/>
    </location>
</feature>
<dbReference type="STRING" id="1428628.WN71_031375"/>
<name>A0A1J4NRM8_9ACTN</name>
<feature type="domain" description="LD-carboxypeptidase C-terminal" evidence="8">
    <location>
        <begin position="185"/>
        <end position="296"/>
    </location>
</feature>
<dbReference type="OrthoDB" id="9807329at2"/>
<dbReference type="SUPFAM" id="SSF52317">
    <property type="entry name" value="Class I glutamine amidotransferase-like"/>
    <property type="match status" value="1"/>
</dbReference>
<evidence type="ECO:0000259" key="7">
    <source>
        <dbReference type="Pfam" id="PF02016"/>
    </source>
</evidence>
<evidence type="ECO:0000313" key="9">
    <source>
        <dbReference type="EMBL" id="OIJ63909.1"/>
    </source>
</evidence>
<dbReference type="Proteomes" id="UP000034196">
    <property type="component" value="Unassembled WGS sequence"/>
</dbReference>
<evidence type="ECO:0000256" key="4">
    <source>
        <dbReference type="ARBA" id="ARBA00022801"/>
    </source>
</evidence>
<comment type="similarity">
    <text evidence="1">Belongs to the peptidase S66 family.</text>
</comment>
<evidence type="ECO:0000256" key="1">
    <source>
        <dbReference type="ARBA" id="ARBA00010233"/>
    </source>
</evidence>
<keyword evidence="5" id="KW-0720">Serine protease</keyword>
<evidence type="ECO:0000256" key="5">
    <source>
        <dbReference type="ARBA" id="ARBA00022825"/>
    </source>
</evidence>
<keyword evidence="10" id="KW-1185">Reference proteome</keyword>
<dbReference type="Gene3D" id="3.40.50.10740">
    <property type="entry name" value="Class I glutamine amidotransferase-like"/>
    <property type="match status" value="1"/>
</dbReference>
<evidence type="ECO:0000256" key="3">
    <source>
        <dbReference type="ARBA" id="ARBA00022670"/>
    </source>
</evidence>
<feature type="active site" description="Charge relay system" evidence="6">
    <location>
        <position position="281"/>
    </location>
</feature>
<dbReference type="GO" id="GO:0004180">
    <property type="term" value="F:carboxypeptidase activity"/>
    <property type="evidence" value="ECO:0007669"/>
    <property type="project" value="UniProtKB-KW"/>
</dbReference>
<evidence type="ECO:0000313" key="10">
    <source>
        <dbReference type="Proteomes" id="UP000034196"/>
    </source>
</evidence>
<dbReference type="Pfam" id="PF17676">
    <property type="entry name" value="Peptidase_S66C"/>
    <property type="match status" value="1"/>
</dbReference>
<feature type="domain" description="LD-carboxypeptidase N-terminal" evidence="7">
    <location>
        <begin position="23"/>
        <end position="140"/>
    </location>
</feature>
<evidence type="ECO:0000256" key="6">
    <source>
        <dbReference type="PIRSR" id="PIRSR028757-1"/>
    </source>
</evidence>
<organism evidence="9 10">
    <name type="scientific">Streptomyces mangrovisoli</name>
    <dbReference type="NCBI Taxonomy" id="1428628"/>
    <lineage>
        <taxon>Bacteria</taxon>
        <taxon>Bacillati</taxon>
        <taxon>Actinomycetota</taxon>
        <taxon>Actinomycetes</taxon>
        <taxon>Kitasatosporales</taxon>
        <taxon>Streptomycetaceae</taxon>
        <taxon>Streptomyces</taxon>
    </lineage>
</organism>